<feature type="compositionally biased region" description="Polar residues" evidence="1">
    <location>
        <begin position="1"/>
        <end position="12"/>
    </location>
</feature>
<dbReference type="AlphaFoldDB" id="A0AAV7U979"/>
<evidence type="ECO:0000313" key="2">
    <source>
        <dbReference type="EMBL" id="KAJ1185617.1"/>
    </source>
</evidence>
<evidence type="ECO:0000313" key="3">
    <source>
        <dbReference type="Proteomes" id="UP001066276"/>
    </source>
</evidence>
<evidence type="ECO:0000256" key="1">
    <source>
        <dbReference type="SAM" id="MobiDB-lite"/>
    </source>
</evidence>
<dbReference type="Proteomes" id="UP001066276">
    <property type="component" value="Chromosome 3_1"/>
</dbReference>
<gene>
    <name evidence="2" type="ORF">NDU88_002407</name>
</gene>
<feature type="region of interest" description="Disordered" evidence="1">
    <location>
        <begin position="1"/>
        <end position="48"/>
    </location>
</feature>
<protein>
    <submittedName>
        <fullName evidence="2">Uncharacterized protein</fullName>
    </submittedName>
</protein>
<dbReference type="EMBL" id="JANPWB010000005">
    <property type="protein sequence ID" value="KAJ1185617.1"/>
    <property type="molecule type" value="Genomic_DNA"/>
</dbReference>
<proteinExistence type="predicted"/>
<sequence>MTGTREQAQQLFKPNCPLEQVTQEASTHKEELASDASTQSTLDNRRLDGSMAYSPVRLHASANLSLVGRSEELLTEINSHLSPEAPCLMPPASALSLASQCA</sequence>
<organism evidence="2 3">
    <name type="scientific">Pleurodeles waltl</name>
    <name type="common">Iberian ribbed newt</name>
    <dbReference type="NCBI Taxonomy" id="8319"/>
    <lineage>
        <taxon>Eukaryota</taxon>
        <taxon>Metazoa</taxon>
        <taxon>Chordata</taxon>
        <taxon>Craniata</taxon>
        <taxon>Vertebrata</taxon>
        <taxon>Euteleostomi</taxon>
        <taxon>Amphibia</taxon>
        <taxon>Batrachia</taxon>
        <taxon>Caudata</taxon>
        <taxon>Salamandroidea</taxon>
        <taxon>Salamandridae</taxon>
        <taxon>Pleurodelinae</taxon>
        <taxon>Pleurodeles</taxon>
    </lineage>
</organism>
<accession>A0AAV7U979</accession>
<comment type="caution">
    <text evidence="2">The sequence shown here is derived from an EMBL/GenBank/DDBJ whole genome shotgun (WGS) entry which is preliminary data.</text>
</comment>
<name>A0AAV7U979_PLEWA</name>
<keyword evidence="3" id="KW-1185">Reference proteome</keyword>
<reference evidence="2" key="1">
    <citation type="journal article" date="2022" name="bioRxiv">
        <title>Sequencing and chromosome-scale assembly of the giantPleurodeles waltlgenome.</title>
        <authorList>
            <person name="Brown T."/>
            <person name="Elewa A."/>
            <person name="Iarovenko S."/>
            <person name="Subramanian E."/>
            <person name="Araus A.J."/>
            <person name="Petzold A."/>
            <person name="Susuki M."/>
            <person name="Suzuki K.-i.T."/>
            <person name="Hayashi T."/>
            <person name="Toyoda A."/>
            <person name="Oliveira C."/>
            <person name="Osipova E."/>
            <person name="Leigh N.D."/>
            <person name="Simon A."/>
            <person name="Yun M.H."/>
        </authorList>
    </citation>
    <scope>NUCLEOTIDE SEQUENCE</scope>
    <source>
        <strain evidence="2">20211129_DDA</strain>
        <tissue evidence="2">Liver</tissue>
    </source>
</reference>